<keyword evidence="10" id="KW-1185">Reference proteome</keyword>
<keyword evidence="2" id="KW-0677">Repeat</keyword>
<dbReference type="FunFam" id="3.40.50.300:FF:001091">
    <property type="entry name" value="Probable disease resistance protein At1g61300"/>
    <property type="match status" value="1"/>
</dbReference>
<dbReference type="InterPro" id="IPR002182">
    <property type="entry name" value="NB-ARC"/>
</dbReference>
<sequence length="967" mass="109454">MDEVWMYIDDHNIDQPMGGGGISSQADGVNHVENHVEQSTRLVETMGDLLPATKPIGKEFERNKNKIWSWLMDENVSSIGIYGMAGVGKTELAKHINNELATIPSAFDHVYWVTVSVESNICKLQNAISRAMYLDLSSVDDEHIRAARLSEAFTKSILILDDVWKYIPLDKVGIPVIKEGCKLVLTTRSLDVCQKMSCQEKIKVTPLSEEESWKFFKKEAGCGVILSLEFEAIAKSIVENCGGLPLAIDCMATQMRGMGDIHEWMDASNKLEGVIARQENVEIFEKLRLSYDYLNDSALQKCFLYCALYPKGDEIEREELIDNLIAEGIIEQMESRQAELNRGHSMLNRLVRLCLLEGSTSYGYGHVKMHDLIRDMAIQIMKMNPRAIVQAGKQLIEMPNEEELVDDLVRCSLMHNCIEGIPYGYSPKCPNLSTLLLCGNEGLRSISSSFFEQLDGLKVLDLSHTDIEELPSSISYLVNLSALLLRWCQKLRCLPSLAKLRALKKLDLRYCGVDEVPQGIELLSKLRYLNIEGTNMKDLFPPGLLPNLSNLQFLNLGFEFSLGENVDDVAELVKLEALICRFNDVDEFNANASIFFTNLIQFGLLVGDKESHYRCLDELLDLKRKFVCFNECDINGVLVLPKKVEELIIDGCCIETNGLCLQNATELKYLEIKDCNGIACLFSLSSSSPCIFQTLENITIHSLEDLQFLFSREATIPLSPPLPTFSLLKVFHLYDCPRMKHLFPSGCLSNLHNLQQISVCNCENMEELIAVGEEQESHDNIQFILTKLQSLNVSFLPQLKRFCREKIICDSLQEISVVYCGSVKQLFLPGLLSNLKNLERIFVSCCANMEELIAMEEQEQEQESHDNIQFTLPKLESLNLSRLPLLKSICRGRMICSSLQQIRVSDCPKLKQMPLCLILTDNGSQPFHLPTLQRINAWPREWWESVELDHPNAKSVLLPLCDFFLYA</sequence>
<feature type="domain" description="Disease resistance protein winged helix" evidence="8">
    <location>
        <begin position="308"/>
        <end position="377"/>
    </location>
</feature>
<evidence type="ECO:0000256" key="2">
    <source>
        <dbReference type="ARBA" id="ARBA00022737"/>
    </source>
</evidence>
<dbReference type="AlphaFoldDB" id="A0A067KS33"/>
<gene>
    <name evidence="9" type="ORF">JCGZ_00699</name>
</gene>
<dbReference type="InterPro" id="IPR032675">
    <property type="entry name" value="LRR_dom_sf"/>
</dbReference>
<evidence type="ECO:0000313" key="10">
    <source>
        <dbReference type="Proteomes" id="UP000027138"/>
    </source>
</evidence>
<dbReference type="SUPFAM" id="SSF52540">
    <property type="entry name" value="P-loop containing nucleoside triphosphate hydrolases"/>
    <property type="match status" value="1"/>
</dbReference>
<dbReference type="Pfam" id="PF23247">
    <property type="entry name" value="LRR_RPS2"/>
    <property type="match status" value="2"/>
</dbReference>
<dbReference type="OrthoDB" id="849891at2759"/>
<dbReference type="InterPro" id="IPR058922">
    <property type="entry name" value="WHD_DRP"/>
</dbReference>
<dbReference type="Gene3D" id="1.10.8.430">
    <property type="entry name" value="Helical domain of apoptotic protease-activating factors"/>
    <property type="match status" value="1"/>
</dbReference>
<feature type="domain" description="NB-ARC" evidence="6">
    <location>
        <begin position="61"/>
        <end position="220"/>
    </location>
</feature>
<dbReference type="GO" id="GO:0043531">
    <property type="term" value="F:ADP binding"/>
    <property type="evidence" value="ECO:0007669"/>
    <property type="project" value="InterPro"/>
</dbReference>
<dbReference type="STRING" id="180498.A0A067KS33"/>
<dbReference type="Pfam" id="PF00931">
    <property type="entry name" value="NB-ARC"/>
    <property type="match status" value="1"/>
</dbReference>
<keyword evidence="5" id="KW-0067">ATP-binding</keyword>
<evidence type="ECO:0000313" key="9">
    <source>
        <dbReference type="EMBL" id="KDP38942.1"/>
    </source>
</evidence>
<dbReference type="EMBL" id="KK914353">
    <property type="protein sequence ID" value="KDP38942.1"/>
    <property type="molecule type" value="Genomic_DNA"/>
</dbReference>
<reference evidence="9 10" key="1">
    <citation type="journal article" date="2014" name="PLoS ONE">
        <title>Global Analysis of Gene Expression Profiles in Physic Nut (Jatropha curcas L.) Seedlings Exposed to Salt Stress.</title>
        <authorList>
            <person name="Zhang L."/>
            <person name="Zhang C."/>
            <person name="Wu P."/>
            <person name="Chen Y."/>
            <person name="Li M."/>
            <person name="Jiang H."/>
            <person name="Wu G."/>
        </authorList>
    </citation>
    <scope>NUCLEOTIDE SEQUENCE [LARGE SCALE GENOMIC DNA]</scope>
    <source>
        <strain evidence="10">cv. GZQX0401</strain>
        <tissue evidence="9">Young leaves</tissue>
    </source>
</reference>
<evidence type="ECO:0000256" key="5">
    <source>
        <dbReference type="ARBA" id="ARBA00022840"/>
    </source>
</evidence>
<dbReference type="Proteomes" id="UP000027138">
    <property type="component" value="Unassembled WGS sequence"/>
</dbReference>
<dbReference type="PRINTS" id="PR00364">
    <property type="entry name" value="DISEASERSIST"/>
</dbReference>
<evidence type="ECO:0000256" key="3">
    <source>
        <dbReference type="ARBA" id="ARBA00022741"/>
    </source>
</evidence>
<dbReference type="PANTHER" id="PTHR33463">
    <property type="entry name" value="NB-ARC DOMAIN-CONTAINING PROTEIN-RELATED"/>
    <property type="match status" value="1"/>
</dbReference>
<dbReference type="PANTHER" id="PTHR33463:SF187">
    <property type="entry name" value="AND NB-ARC DOMAIN DISEASE RESISTANCE PROTEIN, PUTATIVE-RELATED"/>
    <property type="match status" value="1"/>
</dbReference>
<dbReference type="FunFam" id="1.10.10.10:FF:000322">
    <property type="entry name" value="Probable disease resistance protein At1g63360"/>
    <property type="match status" value="1"/>
</dbReference>
<feature type="domain" description="Disease resistance protein At4g27190-like leucine-rich repeats" evidence="7">
    <location>
        <begin position="642"/>
        <end position="763"/>
    </location>
</feature>
<dbReference type="Pfam" id="PF23559">
    <property type="entry name" value="WHD_DRP"/>
    <property type="match status" value="1"/>
</dbReference>
<evidence type="ECO:0000259" key="6">
    <source>
        <dbReference type="Pfam" id="PF00931"/>
    </source>
</evidence>
<accession>A0A067KS33</accession>
<comment type="similarity">
    <text evidence="1">Belongs to the disease resistance NB-LRR family.</text>
</comment>
<dbReference type="Pfam" id="PF13855">
    <property type="entry name" value="LRR_8"/>
    <property type="match status" value="1"/>
</dbReference>
<dbReference type="InterPro" id="IPR057135">
    <property type="entry name" value="At4g27190-like_LRR"/>
</dbReference>
<evidence type="ECO:0000259" key="7">
    <source>
        <dbReference type="Pfam" id="PF23247"/>
    </source>
</evidence>
<dbReference type="InterPro" id="IPR027417">
    <property type="entry name" value="P-loop_NTPase"/>
</dbReference>
<evidence type="ECO:0000259" key="8">
    <source>
        <dbReference type="Pfam" id="PF23559"/>
    </source>
</evidence>
<protein>
    <submittedName>
        <fullName evidence="9">Uncharacterized protein</fullName>
    </submittedName>
</protein>
<keyword evidence="4" id="KW-0611">Plant defense</keyword>
<dbReference type="SUPFAM" id="SSF52058">
    <property type="entry name" value="L domain-like"/>
    <property type="match status" value="2"/>
</dbReference>
<dbReference type="Gene3D" id="3.40.50.300">
    <property type="entry name" value="P-loop containing nucleotide triphosphate hydrolases"/>
    <property type="match status" value="1"/>
</dbReference>
<keyword evidence="3" id="KW-0547">Nucleotide-binding</keyword>
<organism evidence="9 10">
    <name type="scientific">Jatropha curcas</name>
    <name type="common">Barbados nut</name>
    <dbReference type="NCBI Taxonomy" id="180498"/>
    <lineage>
        <taxon>Eukaryota</taxon>
        <taxon>Viridiplantae</taxon>
        <taxon>Streptophyta</taxon>
        <taxon>Embryophyta</taxon>
        <taxon>Tracheophyta</taxon>
        <taxon>Spermatophyta</taxon>
        <taxon>Magnoliopsida</taxon>
        <taxon>eudicotyledons</taxon>
        <taxon>Gunneridae</taxon>
        <taxon>Pentapetalae</taxon>
        <taxon>rosids</taxon>
        <taxon>fabids</taxon>
        <taxon>Malpighiales</taxon>
        <taxon>Euphorbiaceae</taxon>
        <taxon>Crotonoideae</taxon>
        <taxon>Jatropheae</taxon>
        <taxon>Jatropha</taxon>
    </lineage>
</organism>
<evidence type="ECO:0000256" key="1">
    <source>
        <dbReference type="ARBA" id="ARBA00008894"/>
    </source>
</evidence>
<dbReference type="GO" id="GO:0006952">
    <property type="term" value="P:defense response"/>
    <property type="evidence" value="ECO:0007669"/>
    <property type="project" value="UniProtKB-KW"/>
</dbReference>
<dbReference type="GO" id="GO:0005524">
    <property type="term" value="F:ATP binding"/>
    <property type="evidence" value="ECO:0007669"/>
    <property type="project" value="UniProtKB-KW"/>
</dbReference>
<dbReference type="InterPro" id="IPR042197">
    <property type="entry name" value="Apaf_helical"/>
</dbReference>
<name>A0A067KS33_JATCU</name>
<dbReference type="InterPro" id="IPR001611">
    <property type="entry name" value="Leu-rich_rpt"/>
</dbReference>
<dbReference type="InterPro" id="IPR050905">
    <property type="entry name" value="Plant_NBS-LRR"/>
</dbReference>
<evidence type="ECO:0000256" key="4">
    <source>
        <dbReference type="ARBA" id="ARBA00022821"/>
    </source>
</evidence>
<proteinExistence type="inferred from homology"/>
<feature type="domain" description="Disease resistance protein At4g27190-like leucine-rich repeats" evidence="7">
    <location>
        <begin position="809"/>
        <end position="913"/>
    </location>
</feature>
<dbReference type="Gene3D" id="3.80.10.10">
    <property type="entry name" value="Ribonuclease Inhibitor"/>
    <property type="match status" value="3"/>
</dbReference>